<evidence type="ECO:0000313" key="3">
    <source>
        <dbReference type="EMBL" id="CAE0690361.1"/>
    </source>
</evidence>
<name>A0A7S3ZQA9_9STRA</name>
<reference evidence="3" key="1">
    <citation type="submission" date="2021-01" db="EMBL/GenBank/DDBJ databases">
        <authorList>
            <person name="Corre E."/>
            <person name="Pelletier E."/>
            <person name="Niang G."/>
            <person name="Scheremetjew M."/>
            <person name="Finn R."/>
            <person name="Kale V."/>
            <person name="Holt S."/>
            <person name="Cochrane G."/>
            <person name="Meng A."/>
            <person name="Brown T."/>
            <person name="Cohen L."/>
        </authorList>
    </citation>
    <scope>NUCLEOTIDE SEQUENCE</scope>
    <source>
        <strain evidence="3">CCMP1756</strain>
    </source>
</reference>
<evidence type="ECO:0000313" key="5">
    <source>
        <dbReference type="Proteomes" id="UP000789595"/>
    </source>
</evidence>
<dbReference type="OrthoDB" id="205459at2759"/>
<dbReference type="EMBL" id="CAKKNE010000005">
    <property type="protein sequence ID" value="CAH0375755.1"/>
    <property type="molecule type" value="Genomic_DNA"/>
</dbReference>
<feature type="region of interest" description="Disordered" evidence="1">
    <location>
        <begin position="689"/>
        <end position="716"/>
    </location>
</feature>
<keyword evidence="2" id="KW-0732">Signal</keyword>
<evidence type="ECO:0000256" key="2">
    <source>
        <dbReference type="SAM" id="SignalP"/>
    </source>
</evidence>
<dbReference type="InterPro" id="IPR031610">
    <property type="entry name" value="TIC110"/>
</dbReference>
<accession>A0A7S3ZQA9</accession>
<dbReference type="Pfam" id="PF16940">
    <property type="entry name" value="Tic110"/>
    <property type="match status" value="2"/>
</dbReference>
<protein>
    <submittedName>
        <fullName evidence="3">Uncharacterized protein</fullName>
    </submittedName>
</protein>
<dbReference type="Proteomes" id="UP000789595">
    <property type="component" value="Unassembled WGS sequence"/>
</dbReference>
<feature type="chain" id="PRO_5036212202" evidence="2">
    <location>
        <begin position="21"/>
        <end position="1038"/>
    </location>
</feature>
<evidence type="ECO:0000256" key="1">
    <source>
        <dbReference type="SAM" id="MobiDB-lite"/>
    </source>
</evidence>
<dbReference type="PANTHER" id="PTHR34935">
    <property type="entry name" value="PROTEIN TIC110, CHLOROPLASTIC"/>
    <property type="match status" value="1"/>
</dbReference>
<gene>
    <name evidence="3" type="ORF">PCAL00307_LOCUS5797</name>
    <name evidence="4" type="ORF">PECAL_5P02980</name>
</gene>
<reference evidence="4" key="2">
    <citation type="submission" date="2021-11" db="EMBL/GenBank/DDBJ databases">
        <authorList>
            <consortium name="Genoscope - CEA"/>
            <person name="William W."/>
        </authorList>
    </citation>
    <scope>NUCLEOTIDE SEQUENCE</scope>
</reference>
<organism evidence="3">
    <name type="scientific">Pelagomonas calceolata</name>
    <dbReference type="NCBI Taxonomy" id="35677"/>
    <lineage>
        <taxon>Eukaryota</taxon>
        <taxon>Sar</taxon>
        <taxon>Stramenopiles</taxon>
        <taxon>Ochrophyta</taxon>
        <taxon>Pelagophyceae</taxon>
        <taxon>Pelagomonadales</taxon>
        <taxon>Pelagomonadaceae</taxon>
        <taxon>Pelagomonas</taxon>
    </lineage>
</organism>
<dbReference type="AlphaFoldDB" id="A0A7S3ZQA9"/>
<keyword evidence="5" id="KW-1185">Reference proteome</keyword>
<sequence length="1038" mass="109858">MRTLAAVLALPLAGSLVPRAAPLRRRSAARASTTMLVGAPAPSDAFAKVASDAGAAASFFANSGPKVGELTSKTAVAGAALLAGALAPGGVVVGGAAALLGGGLTRVGIAPALVEGRYKAMQARVASLLRDAAQKGDWTTVSSGQVQSIVEEFSLPEQYATALLQQIYAKYLVEVMRMPDVKTAEMNDLTSLRNILNLSAESVGNAHYDVAVEVYRELQWTSDEVLADESSAEYRTISKLLFLSDRAFATSDGKDSEEYGYEVGRVRAVFDLKRSTLDSRCSSVAAPFYERALAGTLEKLGSVDAAMLERARSKLGVDDEDAAKMHSQCLNEEIDLLLKDGELTDSDAERLDQLASVLGISNEDASQAIAAKTVPIYVDATRKAVDNAIAADEAAQKALGDELETLRKKLRLEDATAEGVFKDAVKGVLQAPYTAASSALKLQNTPGALASLERLMDVRRGVDIVVANAKFLESSGGAEAFAETLAGGGKSLPLSLYKLVYVEKCEDSDAQEELSNLAATLSLTDADTKMVREGVLAPKLDLKLAEALRSNDLSDLKDWISSVDCPENLVKDKYVRAYTDKLRMSEAIPSPERTEELARLQASLELTDDDVYPAQLDQYLPLYRKSALEAMGASGGGIVNEEYKEGLAKLQSRLNLKDDDCTRAFTEAAKQRLKPLVDDTISAFEEATMTPAELAKKRGESTSSDQGEDLNRDASGGGTFGIAAEGAAAGPGGSPEAVLSNFAGVLDFIDGNAVDINAGDLVPGNLKKDIFKQCVLADLQLTDAGVTDAKKERYEATMARLPEVLALEDKDVASARAEVGKAIATKYCAAALQQKLTLDAQDQAFVADLGERLGTDLGDVSFGAKKKALLARLGLPPYDGPEGAERAASTRDAAVAMGIDLAADLGLPDKTVKALFAAEATKAIDEGDADSVGDVADGYGLSGEDASKALADLAESVVLDCVENAKASAIMKKPVRACEDMDRLLLYIDFTDLEEGKLEKAFGNKKQDLVDMYAAYCDSKGPEIEAKAEALRELVFSS</sequence>
<proteinExistence type="predicted"/>
<evidence type="ECO:0000313" key="4">
    <source>
        <dbReference type="EMBL" id="CAH0375755.1"/>
    </source>
</evidence>
<dbReference type="PANTHER" id="PTHR34935:SF3">
    <property type="entry name" value="PROTEIN TIC110, CHLOROPLASTIC"/>
    <property type="match status" value="1"/>
</dbReference>
<dbReference type="EMBL" id="HBIW01006919">
    <property type="protein sequence ID" value="CAE0690361.1"/>
    <property type="molecule type" value="Transcribed_RNA"/>
</dbReference>
<feature type="signal peptide" evidence="2">
    <location>
        <begin position="1"/>
        <end position="20"/>
    </location>
</feature>